<name>A0A8T0R2B7_PANVG</name>
<reference evidence="1" key="1">
    <citation type="submission" date="2020-05" db="EMBL/GenBank/DDBJ databases">
        <title>WGS assembly of Panicum virgatum.</title>
        <authorList>
            <person name="Lovell J.T."/>
            <person name="Jenkins J."/>
            <person name="Shu S."/>
            <person name="Juenger T.E."/>
            <person name="Schmutz J."/>
        </authorList>
    </citation>
    <scope>NUCLEOTIDE SEQUENCE</scope>
    <source>
        <strain evidence="1">AP13</strain>
    </source>
</reference>
<sequence>MNQFFNGCTWRRWRSQRFTFTFMISGRLLSGEEILASSSVEGICGNSRSCKQGKEFSEGHEAGRENWIPALGWPNMLHASDDKNCLAQRKQTGLRRTAVKKSAQICGISTRVCELPGAKNFAHSLVASAFVL</sequence>
<evidence type="ECO:0000313" key="2">
    <source>
        <dbReference type="Proteomes" id="UP000823388"/>
    </source>
</evidence>
<dbReference type="AlphaFoldDB" id="A0A8T0R2B7"/>
<dbReference type="EMBL" id="CM029048">
    <property type="protein sequence ID" value="KAG2579410.1"/>
    <property type="molecule type" value="Genomic_DNA"/>
</dbReference>
<accession>A0A8T0R2B7</accession>
<proteinExistence type="predicted"/>
<dbReference type="Proteomes" id="UP000823388">
    <property type="component" value="Chromosome 6N"/>
</dbReference>
<evidence type="ECO:0000313" key="1">
    <source>
        <dbReference type="EMBL" id="KAG2579410.1"/>
    </source>
</evidence>
<keyword evidence="2" id="KW-1185">Reference proteome</keyword>
<comment type="caution">
    <text evidence="1">The sequence shown here is derived from an EMBL/GenBank/DDBJ whole genome shotgun (WGS) entry which is preliminary data.</text>
</comment>
<organism evidence="1 2">
    <name type="scientific">Panicum virgatum</name>
    <name type="common">Blackwell switchgrass</name>
    <dbReference type="NCBI Taxonomy" id="38727"/>
    <lineage>
        <taxon>Eukaryota</taxon>
        <taxon>Viridiplantae</taxon>
        <taxon>Streptophyta</taxon>
        <taxon>Embryophyta</taxon>
        <taxon>Tracheophyta</taxon>
        <taxon>Spermatophyta</taxon>
        <taxon>Magnoliopsida</taxon>
        <taxon>Liliopsida</taxon>
        <taxon>Poales</taxon>
        <taxon>Poaceae</taxon>
        <taxon>PACMAD clade</taxon>
        <taxon>Panicoideae</taxon>
        <taxon>Panicodae</taxon>
        <taxon>Paniceae</taxon>
        <taxon>Panicinae</taxon>
        <taxon>Panicum</taxon>
        <taxon>Panicum sect. Hiantes</taxon>
    </lineage>
</organism>
<protein>
    <submittedName>
        <fullName evidence="1">Uncharacterized protein</fullName>
    </submittedName>
</protein>
<gene>
    <name evidence="1" type="ORF">PVAP13_6NG279116</name>
</gene>